<dbReference type="InterPro" id="IPR008948">
    <property type="entry name" value="L-Aspartase-like"/>
</dbReference>
<dbReference type="InterPro" id="IPR022761">
    <property type="entry name" value="Fumarate_lyase_N"/>
</dbReference>
<dbReference type="RefSeq" id="XP_005750229.1">
    <property type="nucleotide sequence ID" value="XM_005750172.1"/>
</dbReference>
<dbReference type="GO" id="GO:0070626">
    <property type="term" value="F:(S)-2-(5-amino-1-(5-phospho-D-ribosyl)imidazole-4-carboxamido) succinate lyase (fumarate-forming) activity"/>
    <property type="evidence" value="ECO:0007669"/>
    <property type="project" value="TreeGrafter"/>
</dbReference>
<dbReference type="PANTHER" id="PTHR43172">
    <property type="entry name" value="ADENYLOSUCCINATE LYASE"/>
    <property type="match status" value="1"/>
</dbReference>
<dbReference type="InterPro" id="IPR024083">
    <property type="entry name" value="Fumarase/histidase_N"/>
</dbReference>
<keyword evidence="2 5" id="KW-0456">Lyase</keyword>
<dbReference type="GO" id="GO:0004018">
    <property type="term" value="F:N6-(1,2-dicarboxyethyl)AMP AMP-lyase (fumarate-forming) activity"/>
    <property type="evidence" value="ECO:0007669"/>
    <property type="project" value="TreeGrafter"/>
</dbReference>
<dbReference type="PROSITE" id="PS00163">
    <property type="entry name" value="FUMARATE_LYASES"/>
    <property type="match status" value="1"/>
</dbReference>
<name>A0A9Y3RUJ7_9CICH</name>
<evidence type="ECO:0000259" key="3">
    <source>
        <dbReference type="Pfam" id="PF00206"/>
    </source>
</evidence>
<sequence>MAGAEEMNKYRSPLVSRYASKEMSYNFSDKKKFTTWRKLWIFLAKAEKVLSSLLRFYLTCLTYDPFGERAYLVTGQTYSRKVDVDCLSTLASLGASMHKICTDIRLLANLKEIEEPFEKEQIGSSAMPYKRNPMRAERCCSLARHLIALMADPLQTASVQWLERTLDDSANRSANTDTYTAVNLGSSWWMCLGDFGVDHKTLCDVLQCAEDDVCCQEGLGQGDPPAQEQGREERKETIKAAAVVKQEGGDHDLLARIQRDPYFAPILGQLDALLDPKTFTGRAPMHRL</sequence>
<dbReference type="Gene3D" id="1.20.200.10">
    <property type="entry name" value="Fumarase/aspartase (Central domain)"/>
    <property type="match status" value="1"/>
</dbReference>
<dbReference type="GO" id="GO:0005829">
    <property type="term" value="C:cytosol"/>
    <property type="evidence" value="ECO:0007669"/>
    <property type="project" value="TreeGrafter"/>
</dbReference>
<evidence type="ECO:0000256" key="1">
    <source>
        <dbReference type="ARBA" id="ARBA00011668"/>
    </source>
</evidence>
<dbReference type="GO" id="GO:0044208">
    <property type="term" value="P:'de novo' AMP biosynthetic process"/>
    <property type="evidence" value="ECO:0007669"/>
    <property type="project" value="TreeGrafter"/>
</dbReference>
<organism evidence="4 5">
    <name type="scientific">Pundamilia nyererei</name>
    <dbReference type="NCBI Taxonomy" id="303518"/>
    <lineage>
        <taxon>Eukaryota</taxon>
        <taxon>Metazoa</taxon>
        <taxon>Chordata</taxon>
        <taxon>Craniata</taxon>
        <taxon>Vertebrata</taxon>
        <taxon>Euteleostomi</taxon>
        <taxon>Actinopterygii</taxon>
        <taxon>Neopterygii</taxon>
        <taxon>Teleostei</taxon>
        <taxon>Neoteleostei</taxon>
        <taxon>Acanthomorphata</taxon>
        <taxon>Ovalentaria</taxon>
        <taxon>Cichlomorphae</taxon>
        <taxon>Cichliformes</taxon>
        <taxon>Cichlidae</taxon>
        <taxon>African cichlids</taxon>
        <taxon>Pseudocrenilabrinae</taxon>
        <taxon>Haplochromini</taxon>
        <taxon>Pundamilia</taxon>
    </lineage>
</organism>
<dbReference type="InterPro" id="IPR000362">
    <property type="entry name" value="Fumarate_lyase_fam"/>
</dbReference>
<gene>
    <name evidence="5" type="primary">adsl</name>
</gene>
<reference evidence="5" key="1">
    <citation type="submission" date="2025-08" db="UniProtKB">
        <authorList>
            <consortium name="RefSeq"/>
        </authorList>
    </citation>
    <scope>IDENTIFICATION</scope>
</reference>
<evidence type="ECO:0000313" key="4">
    <source>
        <dbReference type="Proteomes" id="UP000695023"/>
    </source>
</evidence>
<dbReference type="Gene3D" id="1.10.275.10">
    <property type="entry name" value="Fumarase/aspartase (N-terminal domain)"/>
    <property type="match status" value="1"/>
</dbReference>
<dbReference type="GeneID" id="102212684"/>
<dbReference type="CTD" id="158"/>
<accession>A0A9Y3RUJ7</accession>
<proteinExistence type="predicted"/>
<dbReference type="Proteomes" id="UP000695023">
    <property type="component" value="Unplaced"/>
</dbReference>
<dbReference type="PRINTS" id="PR00149">
    <property type="entry name" value="FUMRATELYASE"/>
</dbReference>
<evidence type="ECO:0000313" key="5">
    <source>
        <dbReference type="RefSeq" id="XP_005750229.1"/>
    </source>
</evidence>
<dbReference type="PANTHER" id="PTHR43172:SF1">
    <property type="entry name" value="ADENYLOSUCCINATE LYASE"/>
    <property type="match status" value="1"/>
</dbReference>
<protein>
    <submittedName>
        <fullName evidence="5">Adenylosuccinate lyase</fullName>
    </submittedName>
</protein>
<keyword evidence="4" id="KW-1185">Reference proteome</keyword>
<dbReference type="InterPro" id="IPR020557">
    <property type="entry name" value="Fumarate_lyase_CS"/>
</dbReference>
<dbReference type="SUPFAM" id="SSF48557">
    <property type="entry name" value="L-aspartase-like"/>
    <property type="match status" value="1"/>
</dbReference>
<comment type="subunit">
    <text evidence="1">Homotetramer. Residues from neighboring subunits contribute catalytic and substrate-binding residues to each active site.</text>
</comment>
<feature type="domain" description="Fumarate lyase N-terminal" evidence="3">
    <location>
        <begin position="77"/>
        <end position="141"/>
    </location>
</feature>
<dbReference type="Pfam" id="PF00206">
    <property type="entry name" value="Lyase_1"/>
    <property type="match status" value="1"/>
</dbReference>
<evidence type="ECO:0000256" key="2">
    <source>
        <dbReference type="ARBA" id="ARBA00023239"/>
    </source>
</evidence>
<dbReference type="Gene3D" id="6.10.250.1570">
    <property type="match status" value="1"/>
</dbReference>
<dbReference type="AlphaFoldDB" id="A0A9Y3RUJ7"/>